<evidence type="ECO:0000313" key="2">
    <source>
        <dbReference type="Proteomes" id="UP000293162"/>
    </source>
</evidence>
<dbReference type="Proteomes" id="UP000293162">
    <property type="component" value="Unassembled WGS sequence"/>
</dbReference>
<keyword evidence="2" id="KW-1185">Reference proteome</keyword>
<comment type="caution">
    <text evidence="1">The sequence shown here is derived from an EMBL/GenBank/DDBJ whole genome shotgun (WGS) entry which is preliminary data.</text>
</comment>
<organism evidence="1 2">
    <name type="scientific">Emticicia agri</name>
    <dbReference type="NCBI Taxonomy" id="2492393"/>
    <lineage>
        <taxon>Bacteria</taxon>
        <taxon>Pseudomonadati</taxon>
        <taxon>Bacteroidota</taxon>
        <taxon>Cytophagia</taxon>
        <taxon>Cytophagales</taxon>
        <taxon>Leadbetterellaceae</taxon>
        <taxon>Emticicia</taxon>
    </lineage>
</organism>
<evidence type="ECO:0000313" key="1">
    <source>
        <dbReference type="EMBL" id="RYU95103.1"/>
    </source>
</evidence>
<proteinExistence type="predicted"/>
<sequence length="101" mass="11351">MTTYDTSADAINALVGKGYDHNFNLKDEVLYCHTNHTSLQPDEFQIDEVYRFEGETNPDDEVIVYAISSTSENIKGVLINAYGVYAESVSAQLVEKLKIIR</sequence>
<gene>
    <name evidence="1" type="ORF">EWM59_13720</name>
</gene>
<dbReference type="EMBL" id="SEWF01000018">
    <property type="protein sequence ID" value="RYU95103.1"/>
    <property type="molecule type" value="Genomic_DNA"/>
</dbReference>
<protein>
    <submittedName>
        <fullName evidence="1">Phosphoribosylpyrophosphate synthetase</fullName>
    </submittedName>
</protein>
<dbReference type="OrthoDB" id="8418771at2"/>
<name>A0A4Q5M002_9BACT</name>
<accession>A0A4Q5M002</accession>
<dbReference type="AlphaFoldDB" id="A0A4Q5M002"/>
<dbReference type="RefSeq" id="WP_130021549.1">
    <property type="nucleotide sequence ID" value="NZ_SEWF01000018.1"/>
</dbReference>
<reference evidence="1 2" key="1">
    <citation type="submission" date="2019-02" db="EMBL/GenBank/DDBJ databases">
        <title>Bacterial novel species Emticicia sp. 17J42-9 isolated from soil.</title>
        <authorList>
            <person name="Jung H.-Y."/>
        </authorList>
    </citation>
    <scope>NUCLEOTIDE SEQUENCE [LARGE SCALE GENOMIC DNA]</scope>
    <source>
        <strain evidence="1 2">17J42-9</strain>
    </source>
</reference>